<name>A0A2G5UF61_9PELO</name>
<protein>
    <submittedName>
        <fullName evidence="1">Uncharacterized protein</fullName>
    </submittedName>
</protein>
<sequence length="83" mass="9844">MLAFQRHPHHHHHDSTGDCLFVFFILFSLRSVELPIPQKMEALLFEGICVWKYQIDWNIGKGILKDGHRSSTEIREKQWSLRS</sequence>
<evidence type="ECO:0000313" key="2">
    <source>
        <dbReference type="Proteomes" id="UP000230233"/>
    </source>
</evidence>
<dbReference type="Proteomes" id="UP000230233">
    <property type="component" value="Chromosome III"/>
</dbReference>
<reference evidence="2" key="1">
    <citation type="submission" date="2017-10" db="EMBL/GenBank/DDBJ databases">
        <title>Rapid genome shrinkage in a self-fertile nematode reveals novel sperm competition proteins.</title>
        <authorList>
            <person name="Yin D."/>
            <person name="Schwarz E.M."/>
            <person name="Thomas C.G."/>
            <person name="Felde R.L."/>
            <person name="Korf I.F."/>
            <person name="Cutter A.D."/>
            <person name="Schartner C.M."/>
            <person name="Ralston E.J."/>
            <person name="Meyer B.J."/>
            <person name="Haag E.S."/>
        </authorList>
    </citation>
    <scope>NUCLEOTIDE SEQUENCE [LARGE SCALE GENOMIC DNA]</scope>
    <source>
        <strain evidence="2">JU1422</strain>
    </source>
</reference>
<dbReference type="EMBL" id="PDUG01000003">
    <property type="protein sequence ID" value="PIC38187.1"/>
    <property type="molecule type" value="Genomic_DNA"/>
</dbReference>
<comment type="caution">
    <text evidence="1">The sequence shown here is derived from an EMBL/GenBank/DDBJ whole genome shotgun (WGS) entry which is preliminary data.</text>
</comment>
<gene>
    <name evidence="1" type="primary">Cni-rbf-1</name>
    <name evidence="1" type="synonym">Cnig_chr_III.g10282</name>
    <name evidence="1" type="ORF">B9Z55_010282</name>
</gene>
<proteinExistence type="predicted"/>
<evidence type="ECO:0000313" key="1">
    <source>
        <dbReference type="EMBL" id="PIC38187.1"/>
    </source>
</evidence>
<accession>A0A2G5UF61</accession>
<dbReference type="AlphaFoldDB" id="A0A2G5UF61"/>
<dbReference type="OrthoDB" id="270970at2759"/>
<keyword evidence="2" id="KW-1185">Reference proteome</keyword>
<organism evidence="1 2">
    <name type="scientific">Caenorhabditis nigoni</name>
    <dbReference type="NCBI Taxonomy" id="1611254"/>
    <lineage>
        <taxon>Eukaryota</taxon>
        <taxon>Metazoa</taxon>
        <taxon>Ecdysozoa</taxon>
        <taxon>Nematoda</taxon>
        <taxon>Chromadorea</taxon>
        <taxon>Rhabditida</taxon>
        <taxon>Rhabditina</taxon>
        <taxon>Rhabditomorpha</taxon>
        <taxon>Rhabditoidea</taxon>
        <taxon>Rhabditidae</taxon>
        <taxon>Peloderinae</taxon>
        <taxon>Caenorhabditis</taxon>
    </lineage>
</organism>